<sequence>SGYGGALRNDKGIILALFSGLICAFDAKLVELLSIVVPPHTTRITQPLPDLYHAPEPEPEPEPVPVPKTKLHSRDSSYHLELGGDDYFAASYPPQYSAPFNPYLPSYSSPPGSSSSMAFDT</sequence>
<dbReference type="EMBL" id="JABEZW010220372">
    <property type="protein sequence ID" value="MBA0785840.1"/>
    <property type="molecule type" value="Genomic_DNA"/>
</dbReference>
<evidence type="ECO:0000313" key="2">
    <source>
        <dbReference type="EMBL" id="MBA0785840.1"/>
    </source>
</evidence>
<evidence type="ECO:0000256" key="1">
    <source>
        <dbReference type="SAM" id="MobiDB-lite"/>
    </source>
</evidence>
<organism evidence="2 3">
    <name type="scientific">Gossypium trilobum</name>
    <dbReference type="NCBI Taxonomy" id="34281"/>
    <lineage>
        <taxon>Eukaryota</taxon>
        <taxon>Viridiplantae</taxon>
        <taxon>Streptophyta</taxon>
        <taxon>Embryophyta</taxon>
        <taxon>Tracheophyta</taxon>
        <taxon>Spermatophyta</taxon>
        <taxon>Magnoliopsida</taxon>
        <taxon>eudicotyledons</taxon>
        <taxon>Gunneridae</taxon>
        <taxon>Pentapetalae</taxon>
        <taxon>rosids</taxon>
        <taxon>malvids</taxon>
        <taxon>Malvales</taxon>
        <taxon>Malvaceae</taxon>
        <taxon>Malvoideae</taxon>
        <taxon>Gossypium</taxon>
    </lineage>
</organism>
<protein>
    <submittedName>
        <fullName evidence="2">Uncharacterized protein</fullName>
    </submittedName>
</protein>
<reference evidence="2 3" key="1">
    <citation type="journal article" date="2019" name="Genome Biol. Evol.">
        <title>Insights into the evolution of the New World diploid cottons (Gossypium, subgenus Houzingenia) based on genome sequencing.</title>
        <authorList>
            <person name="Grover C.E."/>
            <person name="Arick M.A. 2nd"/>
            <person name="Thrash A."/>
            <person name="Conover J.L."/>
            <person name="Sanders W.S."/>
            <person name="Peterson D.G."/>
            <person name="Frelichowski J.E."/>
            <person name="Scheffler J.A."/>
            <person name="Scheffler B.E."/>
            <person name="Wendel J.F."/>
        </authorList>
    </citation>
    <scope>NUCLEOTIDE SEQUENCE [LARGE SCALE GENOMIC DNA]</scope>
    <source>
        <strain evidence="2">8</strain>
        <tissue evidence="2">Leaf</tissue>
    </source>
</reference>
<feature type="non-terminal residue" evidence="2">
    <location>
        <position position="1"/>
    </location>
</feature>
<comment type="caution">
    <text evidence="2">The sequence shown here is derived from an EMBL/GenBank/DDBJ whole genome shotgun (WGS) entry which is preliminary data.</text>
</comment>
<proteinExistence type="predicted"/>
<evidence type="ECO:0000313" key="3">
    <source>
        <dbReference type="Proteomes" id="UP000593568"/>
    </source>
</evidence>
<feature type="region of interest" description="Disordered" evidence="1">
    <location>
        <begin position="46"/>
        <end position="75"/>
    </location>
</feature>
<accession>A0A7J9FKK8</accession>
<keyword evidence="3" id="KW-1185">Reference proteome</keyword>
<gene>
    <name evidence="2" type="ORF">Gotri_027247</name>
</gene>
<dbReference type="Proteomes" id="UP000593568">
    <property type="component" value="Unassembled WGS sequence"/>
</dbReference>
<name>A0A7J9FKK8_9ROSI</name>
<dbReference type="AlphaFoldDB" id="A0A7J9FKK8"/>